<sequence>ISSSGGKGAGLGLKLQLGAGALPYGIKEVSFLCVWAVEGGHRAIISSRIGGMQMDTILSEGLHFMIPWFQKISSLADLQMVKISVQVLSRPFASYLPVIVLALTVNEVLKFVLATFNASQLITARAQVSLLVLRELFERAEDFNIILEVSITELQHRVHCCCGGQLQLGVAVTKNPAYLKLRRIRAAQIIAKMVAAPQNKVYLNADSLLLNLQDQTFINK</sequence>
<dbReference type="GO" id="GO:0007005">
    <property type="term" value="P:mitochondrion organization"/>
    <property type="evidence" value="ECO:0007669"/>
    <property type="project" value="TreeGrafter"/>
</dbReference>
<evidence type="ECO:0000256" key="5">
    <source>
        <dbReference type="ARBA" id="ARBA00023136"/>
    </source>
</evidence>
<evidence type="ECO:0000313" key="9">
    <source>
        <dbReference type="Ensembl" id="ENSMMOP00000011224.1"/>
    </source>
</evidence>
<dbReference type="PANTHER" id="PTHR23222">
    <property type="entry name" value="PROHIBITIN"/>
    <property type="match status" value="1"/>
</dbReference>
<reference evidence="9" key="2">
    <citation type="submission" date="2025-09" db="UniProtKB">
        <authorList>
            <consortium name="Ensembl"/>
        </authorList>
    </citation>
    <scope>IDENTIFICATION</scope>
</reference>
<dbReference type="PANTHER" id="PTHR23222:SF1">
    <property type="entry name" value="PROHIBITIN-2"/>
    <property type="match status" value="1"/>
</dbReference>
<name>A0A3Q3WQA5_MOLML</name>
<comment type="similarity">
    <text evidence="2 7">Belongs to the prohibitin family.</text>
</comment>
<protein>
    <recommendedName>
        <fullName evidence="7">Prohibitin</fullName>
    </recommendedName>
</protein>
<evidence type="ECO:0000256" key="7">
    <source>
        <dbReference type="RuleBase" id="RU366048"/>
    </source>
</evidence>
<evidence type="ECO:0000256" key="4">
    <source>
        <dbReference type="ARBA" id="ARBA00023128"/>
    </source>
</evidence>
<evidence type="ECO:0000256" key="3">
    <source>
        <dbReference type="ARBA" id="ARBA00022792"/>
    </source>
</evidence>
<reference evidence="9" key="1">
    <citation type="submission" date="2025-08" db="UniProtKB">
        <authorList>
            <consortium name="Ensembl"/>
        </authorList>
    </citation>
    <scope>IDENTIFICATION</scope>
</reference>
<keyword evidence="4" id="KW-0496">Mitochondrion</keyword>
<comment type="subcellular location">
    <subcellularLocation>
        <location evidence="1 7">Mitochondrion inner membrane</location>
    </subcellularLocation>
</comment>
<evidence type="ECO:0000256" key="6">
    <source>
        <dbReference type="ARBA" id="ARBA00037479"/>
    </source>
</evidence>
<dbReference type="InterPro" id="IPR000163">
    <property type="entry name" value="Prohibitin"/>
</dbReference>
<keyword evidence="5" id="KW-0472">Membrane</keyword>
<evidence type="ECO:0000259" key="8">
    <source>
        <dbReference type="SMART" id="SM00244"/>
    </source>
</evidence>
<feature type="domain" description="Band 7" evidence="8">
    <location>
        <begin position="33"/>
        <end position="159"/>
    </location>
</feature>
<dbReference type="Proteomes" id="UP000261620">
    <property type="component" value="Unplaced"/>
</dbReference>
<evidence type="ECO:0000256" key="2">
    <source>
        <dbReference type="ARBA" id="ARBA00009658"/>
    </source>
</evidence>
<dbReference type="InterPro" id="IPR001107">
    <property type="entry name" value="Band_7"/>
</dbReference>
<comment type="function">
    <text evidence="6">Protein with pleiotropic attributes mediated in a cell-compartment- and tissue-specific manner, which include the plasma membrane-associated cell signaling functions, mitochondrial chaperone, and transcriptional co-regulator of transcription factors and sex steroid hormones in the nucleus.</text>
</comment>
<evidence type="ECO:0000313" key="10">
    <source>
        <dbReference type="Proteomes" id="UP000261620"/>
    </source>
</evidence>
<dbReference type="AlphaFoldDB" id="A0A3Q3WQA5"/>
<organism evidence="9 10">
    <name type="scientific">Mola mola</name>
    <name type="common">Ocean sunfish</name>
    <name type="synonym">Tetraodon mola</name>
    <dbReference type="NCBI Taxonomy" id="94237"/>
    <lineage>
        <taxon>Eukaryota</taxon>
        <taxon>Metazoa</taxon>
        <taxon>Chordata</taxon>
        <taxon>Craniata</taxon>
        <taxon>Vertebrata</taxon>
        <taxon>Euteleostomi</taxon>
        <taxon>Actinopterygii</taxon>
        <taxon>Neopterygii</taxon>
        <taxon>Teleostei</taxon>
        <taxon>Neoteleostei</taxon>
        <taxon>Acanthomorphata</taxon>
        <taxon>Eupercaria</taxon>
        <taxon>Tetraodontiformes</taxon>
        <taxon>Molidae</taxon>
        <taxon>Mola</taxon>
    </lineage>
</organism>
<proteinExistence type="inferred from homology"/>
<dbReference type="GO" id="GO:0005743">
    <property type="term" value="C:mitochondrial inner membrane"/>
    <property type="evidence" value="ECO:0007669"/>
    <property type="project" value="UniProtKB-SubCell"/>
</dbReference>
<dbReference type="Ensembl" id="ENSMMOT00000011420.1">
    <property type="protein sequence ID" value="ENSMMOP00000011224.1"/>
    <property type="gene ID" value="ENSMMOG00000008619.1"/>
</dbReference>
<accession>A0A3Q3WQA5</accession>
<keyword evidence="3 7" id="KW-0999">Mitochondrion inner membrane</keyword>
<dbReference type="SMART" id="SM00244">
    <property type="entry name" value="PHB"/>
    <property type="match status" value="1"/>
</dbReference>
<evidence type="ECO:0000256" key="1">
    <source>
        <dbReference type="ARBA" id="ARBA00004273"/>
    </source>
</evidence>
<keyword evidence="10" id="KW-1185">Reference proteome</keyword>